<feature type="compositionally biased region" description="Low complexity" evidence="1">
    <location>
        <begin position="7"/>
        <end position="16"/>
    </location>
</feature>
<dbReference type="Gene3D" id="3.90.176.10">
    <property type="entry name" value="Toxin ADP-ribosyltransferase, Chain A, domain 1"/>
    <property type="match status" value="1"/>
</dbReference>
<dbReference type="EMBL" id="QXEC01000022">
    <property type="protein sequence ID" value="RIV36049.1"/>
    <property type="molecule type" value="Genomic_DNA"/>
</dbReference>
<feature type="region of interest" description="Disordered" evidence="1">
    <location>
        <begin position="47"/>
        <end position="97"/>
    </location>
</feature>
<proteinExistence type="predicted"/>
<comment type="caution">
    <text evidence="2">The sequence shown here is derived from an EMBL/GenBank/DDBJ whole genome shotgun (WGS) entry which is preliminary data.</text>
</comment>
<accession>A0A418MQI2</accession>
<evidence type="ECO:0000313" key="2">
    <source>
        <dbReference type="EMBL" id="RIV36049.1"/>
    </source>
</evidence>
<dbReference type="Proteomes" id="UP000283832">
    <property type="component" value="Unassembled WGS sequence"/>
</dbReference>
<name>A0A418MQI2_9ACTN</name>
<dbReference type="RefSeq" id="WP_119578861.1">
    <property type="nucleotide sequence ID" value="NZ_QXEC01000022.1"/>
</dbReference>
<sequence length="340" mass="35917">MTSPTKASTAPVLPAVPASPPNDTPEVLSGHTGVLAAGRWADRFPRSSALAVPPTPALSVAAAPPPEQPSSPPPEQPPPPPAREVLPEPARPRWVDADPWGADDRARLRRVLTERYDAYARVVIRTLAEEPGLRAAGGAHLVGDLVALCAYGAERDAVNQVLRGADGGSELHRLIARGAVSGLRRLPTVIGPVYATSSARSAAGYRAGDELVEPAFVDVGFNCGVGPAVEVEYVIWSVSARRVDQFTAAVRPAATFPPGSRFAVLAVDEPADDRPLRVLLRDRTGERRSGGGTWREETLRRLRRHESAVVEGPSCLDFALGLDPHGHPFTARTPASSGGS</sequence>
<organism evidence="2 3">
    <name type="scientific">Micromonospora radicis</name>
    <dbReference type="NCBI Taxonomy" id="1894971"/>
    <lineage>
        <taxon>Bacteria</taxon>
        <taxon>Bacillati</taxon>
        <taxon>Actinomycetota</taxon>
        <taxon>Actinomycetes</taxon>
        <taxon>Micromonosporales</taxon>
        <taxon>Micromonosporaceae</taxon>
        <taxon>Micromonospora</taxon>
    </lineage>
</organism>
<evidence type="ECO:0000313" key="3">
    <source>
        <dbReference type="Proteomes" id="UP000283832"/>
    </source>
</evidence>
<feature type="compositionally biased region" description="Pro residues" evidence="1">
    <location>
        <begin position="63"/>
        <end position="82"/>
    </location>
</feature>
<protein>
    <submittedName>
        <fullName evidence="2">Uncharacterized protein</fullName>
    </submittedName>
</protein>
<gene>
    <name evidence="2" type="ORF">D2L64_20650</name>
</gene>
<feature type="region of interest" description="Disordered" evidence="1">
    <location>
        <begin position="1"/>
        <end position="30"/>
    </location>
</feature>
<keyword evidence="3" id="KW-1185">Reference proteome</keyword>
<dbReference type="OrthoDB" id="3320501at2"/>
<evidence type="ECO:0000256" key="1">
    <source>
        <dbReference type="SAM" id="MobiDB-lite"/>
    </source>
</evidence>
<dbReference type="AlphaFoldDB" id="A0A418MQI2"/>
<reference evidence="2 3" key="1">
    <citation type="submission" date="2018-08" db="EMBL/GenBank/DDBJ databases">
        <title>Jishengella sp. nov., isolated from a root of Azadirachta indica A. Juss. var. siamensis Valenton.</title>
        <authorList>
            <person name="Kuncharoen N."/>
            <person name="Tanasupawat S."/>
            <person name="Kudo T."/>
            <person name="Ohkuma M."/>
        </authorList>
    </citation>
    <scope>NUCLEOTIDE SEQUENCE [LARGE SCALE GENOMIC DNA]</scope>
    <source>
        <strain evidence="2 3">AZ1-13</strain>
    </source>
</reference>